<evidence type="ECO:0000259" key="9">
    <source>
        <dbReference type="Pfam" id="PF02838"/>
    </source>
</evidence>
<dbReference type="EMBL" id="SPUK01000008">
    <property type="protein sequence ID" value="TQV95399.1"/>
    <property type="molecule type" value="Genomic_DNA"/>
</dbReference>
<dbReference type="Gene3D" id="3.30.379.10">
    <property type="entry name" value="Chitobiase/beta-hexosaminidase domain 2-like"/>
    <property type="match status" value="1"/>
</dbReference>
<feature type="active site" description="Proton donor" evidence="6">
    <location>
        <position position="328"/>
    </location>
</feature>
<evidence type="ECO:0000256" key="4">
    <source>
        <dbReference type="ARBA" id="ARBA00022801"/>
    </source>
</evidence>
<dbReference type="InterPro" id="IPR015883">
    <property type="entry name" value="Glyco_hydro_20_cat"/>
</dbReference>
<comment type="catalytic activity">
    <reaction evidence="1">
        <text>Hydrolysis of terminal non-reducing N-acetyl-D-hexosamine residues in N-acetyl-beta-D-hexosaminides.</text>
        <dbReference type="EC" id="3.2.1.52"/>
    </reaction>
</comment>
<keyword evidence="7" id="KW-0732">Signal</keyword>
<feature type="domain" description="Glycoside hydrolase family 20 catalytic" evidence="8">
    <location>
        <begin position="170"/>
        <end position="470"/>
    </location>
</feature>
<dbReference type="SUPFAM" id="SSF55545">
    <property type="entry name" value="beta-N-acetylhexosaminidase-like domain"/>
    <property type="match status" value="1"/>
</dbReference>
<dbReference type="CDD" id="cd06564">
    <property type="entry name" value="GH20_DspB_LnbB-like"/>
    <property type="match status" value="1"/>
</dbReference>
<keyword evidence="5" id="KW-0326">Glycosidase</keyword>
<protein>
    <recommendedName>
        <fullName evidence="3">beta-N-acetylhexosaminidase</fullName>
        <ecNumber evidence="3">3.2.1.52</ecNumber>
    </recommendedName>
</protein>
<dbReference type="SUPFAM" id="SSF51445">
    <property type="entry name" value="(Trans)glycosidases"/>
    <property type="match status" value="1"/>
</dbReference>
<dbReference type="InterPro" id="IPR052764">
    <property type="entry name" value="GH20_Enzymes"/>
</dbReference>
<evidence type="ECO:0000256" key="3">
    <source>
        <dbReference type="ARBA" id="ARBA00012663"/>
    </source>
</evidence>
<sequence length="702" mass="78021">MKWFGEALVGAALLIPVHAIAAVPEIPFKASAGVFSLQNLNSILLDPRYANATDSEGQTLVPPTLAEFAHTFQQDLEAVLGLQVPVKSGEAAIKGSIFITLSNDTAKFRDAAGRATSEGYQLEIGESVTISGASPLGAWWGTRSVLQLAVLNEKQLSYGIAIDSPGWANRGLMLDAGRHFYPPGFIEELCSYLSFFKQNTLQLHMSDNLNNYPQRYSRERTMSLYSAFRPWSDDPALAGLSPLKNESYSRQDLDDMQWACAARGVTIIPEIEAPGHALAIVKWKPQLGLKDLSMLNISHPETIPAVKMIWSTFLPWFHSKTVHIGADEYDKNHIRDYARFVNEMAEHILSESGKKVRIWGTFTPSQGSNVSKNVMQQHWANYDDNAYWDYIKNGYQVLNAYNYFYIVNKWSATYMPPLSKSKAFTGSPDRRQFSPNIFDVKNATNNAPRGDPNVHGHLVCLWNDWGPNGTTVLEAFHAFRDALPAMADKQWGGNLTEAQYDEAVGRLQASVPGQNLERRVRSRTGTILDYRFPASADGQTEVQDYSGNDYHGEIRGRGCQATNGSMQFSGDCWIETPLGSKGRDFTLSFSVRPRRHQGKLFDGPDSTLSFDHANLTMISGGNFYTLNYTLPLDTWTDVNVSRKNERTFLSVSGGGRMEFLTVLGIWGQRFVWAPMAFEAPLASIGSGFVGEIGKIKVIDKAL</sequence>
<dbReference type="SUPFAM" id="SSF49899">
    <property type="entry name" value="Concanavalin A-like lectins/glucanases"/>
    <property type="match status" value="1"/>
</dbReference>
<organism evidence="10 11">
    <name type="scientific">Cordyceps javanica</name>
    <dbReference type="NCBI Taxonomy" id="43265"/>
    <lineage>
        <taxon>Eukaryota</taxon>
        <taxon>Fungi</taxon>
        <taxon>Dikarya</taxon>
        <taxon>Ascomycota</taxon>
        <taxon>Pezizomycotina</taxon>
        <taxon>Sordariomycetes</taxon>
        <taxon>Hypocreomycetidae</taxon>
        <taxon>Hypocreales</taxon>
        <taxon>Cordycipitaceae</taxon>
        <taxon>Cordyceps</taxon>
    </lineage>
</organism>
<proteinExistence type="inferred from homology"/>
<comment type="similarity">
    <text evidence="2">Belongs to the glycosyl hydrolase 20 family.</text>
</comment>
<evidence type="ECO:0000313" key="10">
    <source>
        <dbReference type="EMBL" id="TQV95399.1"/>
    </source>
</evidence>
<dbReference type="InterPro" id="IPR015882">
    <property type="entry name" value="HEX_bac_N"/>
</dbReference>
<dbReference type="Pfam" id="PF02838">
    <property type="entry name" value="Glyco_hydro_20b"/>
    <property type="match status" value="1"/>
</dbReference>
<accession>A0A545VLF7</accession>
<reference evidence="10 11" key="1">
    <citation type="journal article" date="2019" name="Appl. Microbiol. Biotechnol.">
        <title>Genome sequence of Isaria javanica and comparative genome analysis insights into family S53 peptidase evolution in fungal entomopathogens.</title>
        <authorList>
            <person name="Lin R."/>
            <person name="Zhang X."/>
            <person name="Xin B."/>
            <person name="Zou M."/>
            <person name="Gao Y."/>
            <person name="Qin F."/>
            <person name="Hu Q."/>
            <person name="Xie B."/>
            <person name="Cheng X."/>
        </authorList>
    </citation>
    <scope>NUCLEOTIDE SEQUENCE [LARGE SCALE GENOMIC DNA]</scope>
    <source>
        <strain evidence="10 11">IJ1G</strain>
    </source>
</reference>
<dbReference type="GO" id="GO:0005975">
    <property type="term" value="P:carbohydrate metabolic process"/>
    <property type="evidence" value="ECO:0007669"/>
    <property type="project" value="InterPro"/>
</dbReference>
<dbReference type="Proteomes" id="UP000315783">
    <property type="component" value="Unassembled WGS sequence"/>
</dbReference>
<dbReference type="InterPro" id="IPR013320">
    <property type="entry name" value="ConA-like_dom_sf"/>
</dbReference>
<comment type="caution">
    <text evidence="10">The sequence shown here is derived from an EMBL/GenBank/DDBJ whole genome shotgun (WGS) entry which is preliminary data.</text>
</comment>
<dbReference type="EC" id="3.2.1.52" evidence="3"/>
<dbReference type="InterPro" id="IPR017853">
    <property type="entry name" value="GH"/>
</dbReference>
<evidence type="ECO:0000256" key="5">
    <source>
        <dbReference type="ARBA" id="ARBA00023295"/>
    </source>
</evidence>
<dbReference type="GO" id="GO:0004563">
    <property type="term" value="F:beta-N-acetylhexosaminidase activity"/>
    <property type="evidence" value="ECO:0007669"/>
    <property type="project" value="UniProtKB-EC"/>
</dbReference>
<dbReference type="STRING" id="43265.A0A545VLF7"/>
<feature type="domain" description="Beta-hexosaminidase bacterial type N-terminal" evidence="9">
    <location>
        <begin position="64"/>
        <end position="150"/>
    </location>
</feature>
<evidence type="ECO:0000259" key="8">
    <source>
        <dbReference type="Pfam" id="PF00728"/>
    </source>
</evidence>
<name>A0A545VLF7_9HYPO</name>
<keyword evidence="4" id="KW-0378">Hydrolase</keyword>
<dbReference type="PANTHER" id="PTHR43678">
    <property type="entry name" value="PUTATIVE (AFU_ORTHOLOGUE AFUA_2G00640)-RELATED"/>
    <property type="match status" value="1"/>
</dbReference>
<dbReference type="InterPro" id="IPR025705">
    <property type="entry name" value="Beta_hexosaminidase_sua/sub"/>
</dbReference>
<evidence type="ECO:0000256" key="2">
    <source>
        <dbReference type="ARBA" id="ARBA00006285"/>
    </source>
</evidence>
<evidence type="ECO:0000313" key="11">
    <source>
        <dbReference type="Proteomes" id="UP000315783"/>
    </source>
</evidence>
<dbReference type="Gene3D" id="3.20.20.80">
    <property type="entry name" value="Glycosidases"/>
    <property type="match status" value="1"/>
</dbReference>
<evidence type="ECO:0000256" key="6">
    <source>
        <dbReference type="PIRSR" id="PIRSR625705-1"/>
    </source>
</evidence>
<evidence type="ECO:0000256" key="1">
    <source>
        <dbReference type="ARBA" id="ARBA00001231"/>
    </source>
</evidence>
<gene>
    <name evidence="10" type="ORF">IF1G_06386</name>
</gene>
<evidence type="ECO:0000256" key="7">
    <source>
        <dbReference type="SAM" id="SignalP"/>
    </source>
</evidence>
<dbReference type="PANTHER" id="PTHR43678:SF1">
    <property type="entry name" value="BETA-N-ACETYLHEXOSAMINIDASE"/>
    <property type="match status" value="1"/>
</dbReference>
<dbReference type="PRINTS" id="PR00738">
    <property type="entry name" value="GLHYDRLASE20"/>
</dbReference>
<feature type="chain" id="PRO_5021808096" description="beta-N-acetylhexosaminidase" evidence="7">
    <location>
        <begin position="20"/>
        <end position="702"/>
    </location>
</feature>
<feature type="signal peptide" evidence="7">
    <location>
        <begin position="1"/>
        <end position="19"/>
    </location>
</feature>
<dbReference type="InterPro" id="IPR029018">
    <property type="entry name" value="Hex-like_dom2"/>
</dbReference>
<dbReference type="AlphaFoldDB" id="A0A545VLF7"/>
<keyword evidence="11" id="KW-1185">Reference proteome</keyword>
<dbReference type="OrthoDB" id="428480at2759"/>
<dbReference type="Pfam" id="PF00728">
    <property type="entry name" value="Glyco_hydro_20"/>
    <property type="match status" value="1"/>
</dbReference>